<sequence length="1582" mass="173728">MDSFARQHQGRRSSRRSTSTLGRSSGDGVDRSSTAAVSRRSSQSYSSRRRTEGEQWPGTSDSDRKYFTQCVEKIQRQLKPTANSMNTLHTLASEYTRTRPVINGRPFCVSLSYATFLFHIQMTRVVLDDVLRYVELVATALSQIPENAQPSHPFVRQVVRGDIFGLPSPQYVGPAHYVVLVPPAQYRAFSFLAVELVVRGVVPFDIVDQWHHNLRRFARVPSPMVRYRSQAILLRTLDDVDIKGELDLLRDILNGKPSKLNVDFILTCYERLKRVVPCVESGPMYGRALSILSSDLFLGFRSPIRRDFVERFLYPSLCGDDMSPWIKVPRIRTHLYRELLRLCTPGMSASNPYYLCLCAILRDSFVDPTGGAVEVVSLVKCLMPHAAYFIGTLAIDPRMPVPSLAKVVMSLTRGSVIAMKGHMVDNDVSAMLQSPRSVYSVLFALRETVRSCCITSSQRAEEMLFALRVAVPPKSVEMLGKTAQVAFEEYLQNHHLGSRIPSDRDHGDSAVVDPQLLCAELAMVLHQEHIDDAIETVLAHLRDMSSVCIFCCKSRGSSLICEVNQTIHVWDRLSVGRMLATLSECAGMNSVQEKLICLLRDPSTQLDSAVHFLVFHILSHAGAHRNELFVKLEPYIRGTLTTLKSADMASTVGLASSEQRASTLMLHVKIVILMANTVEPSYIESILCAFCELRLRNNHDALAMWYLANLLLRQGRTSVELLPIDPAENNYCMNHPNCAPESNKAADNAQLLLRLIDRSHSYSSQMRKLVGCCVCKLIQDFNMQIHNIVTTLLSPFGFVPVSLDSLLDFALPVGSSSAFWSFFLRQMKTSSPARAAFAISLVKCIAHRFRISSPATVVPLSAEETTSHLFAVMTYEAVKRSPALARVVLHLLAHWVRMLHHKPGGFASLVYSTTQLMMVVFHRGTGASGVELQIETQNDARQFDEAVAKAAHALKSQVGRIAKLGTVVREQNVEFYYLLRRLYKRVSRVVLETVGEQCNDGAEILEQDDTDGFHEENEDGDVVELLNEIPSTNAHEFTNGMAAYSLELLQQPSDDAVFDESFEYDDVNDVALPAPVPLEQQRVLQEAEQPHAHVSEPLLSHRSEINVVPSKQDQSTMTSPNSIALSSRRGTRDVTPADVEQDNETSEVANTQGSANSHPARGAQKSSQGTQHGSSERQTRTASSTSNAGERLRIGSGAPAAGRPRAEGNVLAGVQEISSMFDVISAAVGHTGESSTWHEPEVEVCEGDEVPIEDNSLPALQGTRAFVDGVAVPSGLVLQYLYTCQNAGPILNELQQFEEQMMNSRGQTGQPMQQRALAFSGGAGGDSDVSGTNQGHPQHQISSVSPVSASHTVVLPVTVEGRANNYSEPHFPQAQQSSKVVMAQVNMVNTVERRAAGEGNAVSGSGSQPAPGKRNRAEETVSLPSSWHQNGGPPRGMKPYGGPLGPGARLLSQQSASAVVQELGDIRGQGAMAVASATSEVTDVADERSRVTPYSQLILPQFFVEQNNDTAVRELRQVMGMQDPNDGRLSMNGKRKIRGSGGPVGGDNSEGNGDGRTTWWSETSATPVPQYATDPQYSMELP</sequence>
<feature type="compositionally biased region" description="Low complexity" evidence="1">
    <location>
        <begin position="16"/>
        <end position="46"/>
    </location>
</feature>
<organism evidence="2">
    <name type="scientific">Trypanosoma congolense (strain IL3000)</name>
    <dbReference type="NCBI Taxonomy" id="1068625"/>
    <lineage>
        <taxon>Eukaryota</taxon>
        <taxon>Discoba</taxon>
        <taxon>Euglenozoa</taxon>
        <taxon>Kinetoplastea</taxon>
        <taxon>Metakinetoplastina</taxon>
        <taxon>Trypanosomatida</taxon>
        <taxon>Trypanosomatidae</taxon>
        <taxon>Trypanosoma</taxon>
        <taxon>Nannomonas</taxon>
    </lineage>
</organism>
<name>G0UWK8_TRYCI</name>
<feature type="region of interest" description="Disordered" evidence="1">
    <location>
        <begin position="1318"/>
        <end position="1347"/>
    </location>
</feature>
<feature type="region of interest" description="Disordered" evidence="1">
    <location>
        <begin position="1109"/>
        <end position="1205"/>
    </location>
</feature>
<evidence type="ECO:0000256" key="1">
    <source>
        <dbReference type="SAM" id="MobiDB-lite"/>
    </source>
</evidence>
<feature type="compositionally biased region" description="Polar residues" evidence="1">
    <location>
        <begin position="1558"/>
        <end position="1567"/>
    </location>
</feature>
<feature type="region of interest" description="Disordered" evidence="1">
    <location>
        <begin position="1522"/>
        <end position="1582"/>
    </location>
</feature>
<dbReference type="EMBL" id="HE575323">
    <property type="protein sequence ID" value="CCC93774.1"/>
    <property type="molecule type" value="Genomic_DNA"/>
</dbReference>
<proteinExistence type="predicted"/>
<reference evidence="2" key="1">
    <citation type="journal article" date="2012" name="Proc. Natl. Acad. Sci. U.S.A.">
        <title>Antigenic diversity is generated by distinct evolutionary mechanisms in African trypanosome species.</title>
        <authorList>
            <person name="Jackson A.P."/>
            <person name="Berry A."/>
            <person name="Aslett M."/>
            <person name="Allison H.C."/>
            <person name="Burton P."/>
            <person name="Vavrova-Anderson J."/>
            <person name="Brown R."/>
            <person name="Browne H."/>
            <person name="Corton N."/>
            <person name="Hauser H."/>
            <person name="Gamble J."/>
            <person name="Gilderthorp R."/>
            <person name="Marcello L."/>
            <person name="McQuillan J."/>
            <person name="Otto T.D."/>
            <person name="Quail M.A."/>
            <person name="Sanders M.J."/>
            <person name="van Tonder A."/>
            <person name="Ginger M.L."/>
            <person name="Field M.C."/>
            <person name="Barry J.D."/>
            <person name="Hertz-Fowler C."/>
            <person name="Berriman M."/>
        </authorList>
    </citation>
    <scope>NUCLEOTIDE SEQUENCE</scope>
    <source>
        <strain evidence="2">IL3000</strain>
    </source>
</reference>
<evidence type="ECO:0008006" key="3">
    <source>
        <dbReference type="Google" id="ProtNLM"/>
    </source>
</evidence>
<evidence type="ECO:0000313" key="2">
    <source>
        <dbReference type="EMBL" id="CCC93774.1"/>
    </source>
</evidence>
<feature type="compositionally biased region" description="Polar residues" evidence="1">
    <location>
        <begin position="1109"/>
        <end position="1125"/>
    </location>
</feature>
<protein>
    <recommendedName>
        <fullName evidence="3">Kinetoplastid kinetochore protein 1</fullName>
    </recommendedName>
</protein>
<feature type="compositionally biased region" description="Polar residues" evidence="1">
    <location>
        <begin position="1146"/>
        <end position="1157"/>
    </location>
</feature>
<feature type="compositionally biased region" description="Polar residues" evidence="1">
    <location>
        <begin position="1164"/>
        <end position="1173"/>
    </location>
</feature>
<feature type="region of interest" description="Disordered" evidence="1">
    <location>
        <begin position="1"/>
        <end position="62"/>
    </location>
</feature>
<gene>
    <name evidence="2" type="ORF">TCIL3000_10_5400</name>
</gene>
<feature type="region of interest" description="Disordered" evidence="1">
    <location>
        <begin position="1394"/>
        <end position="1447"/>
    </location>
</feature>
<dbReference type="VEuPathDB" id="TriTrypDB:TcIL3000_10_5400"/>
<feature type="compositionally biased region" description="Polar residues" evidence="1">
    <location>
        <begin position="1332"/>
        <end position="1347"/>
    </location>
</feature>
<accession>G0UWK8</accession>